<dbReference type="Gene3D" id="1.10.510.10">
    <property type="entry name" value="Transferase(Phosphotransferase) domain 1"/>
    <property type="match status" value="1"/>
</dbReference>
<dbReference type="PROSITE" id="PS50011">
    <property type="entry name" value="PROTEIN_KINASE_DOM"/>
    <property type="match status" value="1"/>
</dbReference>
<dbReference type="SMART" id="SM00220">
    <property type="entry name" value="S_TKc"/>
    <property type="match status" value="1"/>
</dbReference>
<dbReference type="GeneID" id="75832733"/>
<dbReference type="OrthoDB" id="4062651at2759"/>
<keyword evidence="1" id="KW-0040">ANK repeat</keyword>
<dbReference type="InterPro" id="IPR036770">
    <property type="entry name" value="Ankyrin_rpt-contain_sf"/>
</dbReference>
<protein>
    <recommendedName>
        <fullName evidence="3">Protein kinase domain-containing protein</fullName>
    </recommendedName>
</protein>
<dbReference type="InterPro" id="IPR008271">
    <property type="entry name" value="Ser/Thr_kinase_AS"/>
</dbReference>
<feature type="region of interest" description="Disordered" evidence="2">
    <location>
        <begin position="1"/>
        <end position="20"/>
    </location>
</feature>
<dbReference type="GO" id="GO:0005524">
    <property type="term" value="F:ATP binding"/>
    <property type="evidence" value="ECO:0007669"/>
    <property type="project" value="InterPro"/>
</dbReference>
<dbReference type="AlphaFoldDB" id="A0A9Q0BI67"/>
<dbReference type="SUPFAM" id="SSF56112">
    <property type="entry name" value="Protein kinase-like (PK-like)"/>
    <property type="match status" value="1"/>
</dbReference>
<dbReference type="Proteomes" id="UP001055219">
    <property type="component" value="Unassembled WGS sequence"/>
</dbReference>
<keyword evidence="5" id="KW-1185">Reference proteome</keyword>
<dbReference type="PROSITE" id="PS00108">
    <property type="entry name" value="PROTEIN_KINASE_ST"/>
    <property type="match status" value="1"/>
</dbReference>
<dbReference type="PROSITE" id="PS50088">
    <property type="entry name" value="ANK_REPEAT"/>
    <property type="match status" value="3"/>
</dbReference>
<evidence type="ECO:0000256" key="1">
    <source>
        <dbReference type="PROSITE-ProRule" id="PRU00023"/>
    </source>
</evidence>
<evidence type="ECO:0000259" key="3">
    <source>
        <dbReference type="PROSITE" id="PS50011"/>
    </source>
</evidence>
<dbReference type="SUPFAM" id="SSF48403">
    <property type="entry name" value="Ankyrin repeat"/>
    <property type="match status" value="1"/>
</dbReference>
<dbReference type="SMART" id="SM00248">
    <property type="entry name" value="ANK"/>
    <property type="match status" value="5"/>
</dbReference>
<dbReference type="EMBL" id="JAGIXG020000001">
    <property type="protein sequence ID" value="KAI6785916.1"/>
    <property type="molecule type" value="Genomic_DNA"/>
</dbReference>
<dbReference type="InterPro" id="IPR002110">
    <property type="entry name" value="Ankyrin_rpt"/>
</dbReference>
<reference evidence="4" key="1">
    <citation type="journal article" date="2021" name="J Fungi (Basel)">
        <title>Genomic and Metabolomic Analyses of the Marine Fungus Emericellopsis cladophorae: Insights into Saltwater Adaptability Mechanisms and Its Biosynthetic Potential.</title>
        <authorList>
            <person name="Goncalves M.F.M."/>
            <person name="Hilario S."/>
            <person name="Van de Peer Y."/>
            <person name="Esteves A.C."/>
            <person name="Alves A."/>
        </authorList>
    </citation>
    <scope>NUCLEOTIDE SEQUENCE</scope>
    <source>
        <strain evidence="4">MUM 19.33</strain>
    </source>
</reference>
<evidence type="ECO:0000313" key="5">
    <source>
        <dbReference type="Proteomes" id="UP001055219"/>
    </source>
</evidence>
<reference evidence="4" key="2">
    <citation type="submission" date="2022-07" db="EMBL/GenBank/DDBJ databases">
        <authorList>
            <person name="Goncalves M.F.M."/>
            <person name="Hilario S."/>
            <person name="Van De Peer Y."/>
            <person name="Esteves A.C."/>
            <person name="Alves A."/>
        </authorList>
    </citation>
    <scope>NUCLEOTIDE SEQUENCE</scope>
    <source>
        <strain evidence="4">MUM 19.33</strain>
    </source>
</reference>
<dbReference type="Pfam" id="PF12796">
    <property type="entry name" value="Ank_2"/>
    <property type="match status" value="1"/>
</dbReference>
<feature type="repeat" description="ANK" evidence="1">
    <location>
        <begin position="609"/>
        <end position="641"/>
    </location>
</feature>
<accession>A0A9Q0BI67</accession>
<name>A0A9Q0BI67_9HYPO</name>
<feature type="region of interest" description="Disordered" evidence="2">
    <location>
        <begin position="39"/>
        <end position="65"/>
    </location>
</feature>
<dbReference type="Pfam" id="PF00069">
    <property type="entry name" value="Pkinase"/>
    <property type="match status" value="1"/>
</dbReference>
<dbReference type="InterPro" id="IPR011009">
    <property type="entry name" value="Kinase-like_dom_sf"/>
</dbReference>
<proteinExistence type="predicted"/>
<feature type="domain" description="Protein kinase" evidence="3">
    <location>
        <begin position="108"/>
        <end position="414"/>
    </location>
</feature>
<organism evidence="4 5">
    <name type="scientific">Emericellopsis cladophorae</name>
    <dbReference type="NCBI Taxonomy" id="2686198"/>
    <lineage>
        <taxon>Eukaryota</taxon>
        <taxon>Fungi</taxon>
        <taxon>Dikarya</taxon>
        <taxon>Ascomycota</taxon>
        <taxon>Pezizomycotina</taxon>
        <taxon>Sordariomycetes</taxon>
        <taxon>Hypocreomycetidae</taxon>
        <taxon>Hypocreales</taxon>
        <taxon>Bionectriaceae</taxon>
        <taxon>Emericellopsis</taxon>
    </lineage>
</organism>
<dbReference type="GO" id="GO:0004674">
    <property type="term" value="F:protein serine/threonine kinase activity"/>
    <property type="evidence" value="ECO:0007669"/>
    <property type="project" value="TreeGrafter"/>
</dbReference>
<dbReference type="PANTHER" id="PTHR24359">
    <property type="entry name" value="SERINE/THREONINE-PROTEIN KINASE SBK1"/>
    <property type="match status" value="1"/>
</dbReference>
<gene>
    <name evidence="4" type="ORF">J7T54_006255</name>
</gene>
<evidence type="ECO:0000256" key="2">
    <source>
        <dbReference type="SAM" id="MobiDB-lite"/>
    </source>
</evidence>
<comment type="caution">
    <text evidence="4">The sequence shown here is derived from an EMBL/GenBank/DDBJ whole genome shotgun (WGS) entry which is preliminary data.</text>
</comment>
<feature type="compositionally biased region" description="Basic and acidic residues" evidence="2">
    <location>
        <begin position="1"/>
        <end position="15"/>
    </location>
</feature>
<feature type="repeat" description="ANK" evidence="1">
    <location>
        <begin position="903"/>
        <end position="935"/>
    </location>
</feature>
<dbReference type="PANTHER" id="PTHR24359:SF1">
    <property type="entry name" value="INHIBITOR OF NUCLEAR FACTOR KAPPA-B KINASE EPSILON SUBUNIT HOMOLOG 1-RELATED"/>
    <property type="match status" value="1"/>
</dbReference>
<dbReference type="InterPro" id="IPR000719">
    <property type="entry name" value="Prot_kinase_dom"/>
</dbReference>
<dbReference type="RefSeq" id="XP_051366772.1">
    <property type="nucleotide sequence ID" value="XM_051505502.1"/>
</dbReference>
<sequence>MEASRAHSAGEDRYPQSELRQLAVEKSLSTLGEPWSSAFANHQGLDDSASPVVTSGSTNRDEERVVADNISHPDSRPVDFLKLVSLWAATNRQNAAAEDFRAEGFTSMRASKTLGRGLSFSAQLVRTDEGTRRRSGLRSCFVVYKKLRGLTDALDPVERGELLRAVLLEVRVLTHPPLKAHSNIVNLICLAWEPDPDRQDQAWPTLVLEYAENGTLADFQIDYPNVSFALRRQLCRDVGYGLRALHDAGIVHGDLKSENVLVCDSTCGQGVIAKLADFGCAVIDLGPADTARLPAYTQPWNAPESQNRLARDALKLTDVYSFGLLVWRVVLDGVNPFRHISSLASLDKDDFQRQAEILKREDCLLPVAKSTLRSPFCSAEESDLIVKILDSTLQLDASKRQLDRALVVLLDPGYTLPVPATPLMPIDYNVIDIGVLEAEVTPLCLQLSIIRELEALATKSDSMSVHACSMLFEIYVHRLEWPGAEDEAAKWYVKAIERDSNATNTRHVCGVFELLNRHAPPDIDFISILKTSARRGCYRSLMELQKRSLSEYHATAQEYREHGGLLRHDEKHHISGVSSFGCFEEYFDIMTAKHAGSTSELLKMTVTGNGDLMLHVASRYGCFRAIDQLVSLGAAVNSVNHDGESTLLQACRAGSLAAAELLLSKDADPSIAAETGETPLHWSFAFDEREVRRATELLLQCGAHPCLYSSVSPGRSSTNEYLSLFGTPLHYAILARNEVAAEALLVAGADPFLDYLSERADEVCSYTPFRLAIKGLLSSTVRRILGSPALASDIANYFKSTNESIVHGSGRMLPPVRDFDTFMMMFRALPRLPVSRLRYLLEPPEGIEPVPLDGYMSFRRNCFHALAAHPVLGDLEPLVNFRYLVEQSRVRGQRNLINQLDTIELTPLVSAVMMGRLDLIREMLAAGADPNLGGTTSVNYAHLFLKRLQKAPSQTFAAIGGHTLSRREARWLQDDYKSIIDLLKQHGGREERGRDGGLKLPYMSLTRGYLGAYKEKQASGFKMGYKLGRESAAEHGFGNTMREIWGALKTKRSEGTTPLQDMKLDPWEDLKSTFSNSHMRAVGERQPRRSTKGRISCATSSSFTRPTIDNRPAVRYRRALQYTLTLTTLLPRIKILRIKGKPITQDPNHPA</sequence>
<dbReference type="Gene3D" id="1.25.40.20">
    <property type="entry name" value="Ankyrin repeat-containing domain"/>
    <property type="match status" value="2"/>
</dbReference>
<evidence type="ECO:0000313" key="4">
    <source>
        <dbReference type="EMBL" id="KAI6785916.1"/>
    </source>
</evidence>
<feature type="repeat" description="ANK" evidence="1">
    <location>
        <begin position="642"/>
        <end position="674"/>
    </location>
</feature>